<dbReference type="Proteomes" id="UP000001555">
    <property type="component" value="Unassembled WGS sequence"/>
</dbReference>
<keyword evidence="3" id="KW-1185">Reference proteome</keyword>
<dbReference type="EMBL" id="ABJB010457662">
    <property type="status" value="NOT_ANNOTATED_CDS"/>
    <property type="molecule type" value="Genomic_DNA"/>
</dbReference>
<name>B7PH34_IXOSC</name>
<dbReference type="HOGENOM" id="CLU_2725009_0_0_1"/>
<accession>B7PH34</accession>
<organism>
    <name type="scientific">Ixodes scapularis</name>
    <name type="common">Black-legged tick</name>
    <name type="synonym">Deer tick</name>
    <dbReference type="NCBI Taxonomy" id="6945"/>
    <lineage>
        <taxon>Eukaryota</taxon>
        <taxon>Metazoa</taxon>
        <taxon>Ecdysozoa</taxon>
        <taxon>Arthropoda</taxon>
        <taxon>Chelicerata</taxon>
        <taxon>Arachnida</taxon>
        <taxon>Acari</taxon>
        <taxon>Parasitiformes</taxon>
        <taxon>Ixodida</taxon>
        <taxon>Ixodoidea</taxon>
        <taxon>Ixodidae</taxon>
        <taxon>Ixodinae</taxon>
        <taxon>Ixodes</taxon>
    </lineage>
</organism>
<dbReference type="EMBL" id="DS710865">
    <property type="protein sequence ID" value="EEC05906.1"/>
    <property type="molecule type" value="Genomic_DNA"/>
</dbReference>
<dbReference type="VEuPathDB" id="VectorBase:ISCI003480"/>
<dbReference type="InParanoid" id="B7PH34"/>
<gene>
    <name evidence="1" type="ORF">IscW_ISCW003480</name>
</gene>
<proteinExistence type="predicted"/>
<dbReference type="EnsemblMetazoa" id="ISCW003480-RA">
    <property type="protein sequence ID" value="ISCW003480-PA"/>
    <property type="gene ID" value="ISCW003480"/>
</dbReference>
<protein>
    <submittedName>
        <fullName evidence="1 2">Uncharacterized protein</fullName>
    </submittedName>
</protein>
<reference evidence="2" key="2">
    <citation type="submission" date="2020-05" db="UniProtKB">
        <authorList>
            <consortium name="EnsemblMetazoa"/>
        </authorList>
    </citation>
    <scope>IDENTIFICATION</scope>
    <source>
        <strain evidence="2">wikel</strain>
    </source>
</reference>
<dbReference type="VEuPathDB" id="VectorBase:ISCW003480"/>
<dbReference type="AlphaFoldDB" id="B7PH34"/>
<evidence type="ECO:0000313" key="1">
    <source>
        <dbReference type="EMBL" id="EEC05906.1"/>
    </source>
</evidence>
<sequence>MVGGKELRFIQLSHNRELRFKCTIQLSFFSHVTHVLIPREGLPLGATTSADWPSATVSALPVKSVGNRHFGQ</sequence>
<dbReference type="PaxDb" id="6945-B7PH34"/>
<evidence type="ECO:0000313" key="3">
    <source>
        <dbReference type="Proteomes" id="UP000001555"/>
    </source>
</evidence>
<evidence type="ECO:0000313" key="2">
    <source>
        <dbReference type="EnsemblMetazoa" id="ISCW003480-PA"/>
    </source>
</evidence>
<reference evidence="1 3" key="1">
    <citation type="submission" date="2008-03" db="EMBL/GenBank/DDBJ databases">
        <title>Annotation of Ixodes scapularis.</title>
        <authorList>
            <consortium name="Ixodes scapularis Genome Project Consortium"/>
            <person name="Caler E."/>
            <person name="Hannick L.I."/>
            <person name="Bidwell S."/>
            <person name="Joardar V."/>
            <person name="Thiagarajan M."/>
            <person name="Amedeo P."/>
            <person name="Galinsky K.J."/>
            <person name="Schobel S."/>
            <person name="Inman J."/>
            <person name="Hostetler J."/>
            <person name="Miller J."/>
            <person name="Hammond M."/>
            <person name="Megy K."/>
            <person name="Lawson D."/>
            <person name="Kodira C."/>
            <person name="Sutton G."/>
            <person name="Meyer J."/>
            <person name="Hill C.A."/>
            <person name="Birren B."/>
            <person name="Nene V."/>
            <person name="Collins F."/>
            <person name="Alarcon-Chaidez F."/>
            <person name="Wikel S."/>
            <person name="Strausberg R."/>
        </authorList>
    </citation>
    <scope>NUCLEOTIDE SEQUENCE [LARGE SCALE GENOMIC DNA]</scope>
    <source>
        <strain evidence="3">Wikel</strain>
        <strain evidence="1">Wikel colony</strain>
    </source>
</reference>